<dbReference type="Proteomes" id="UP000253941">
    <property type="component" value="Unassembled WGS sequence"/>
</dbReference>
<dbReference type="EMBL" id="QPMH01000005">
    <property type="protein sequence ID" value="RDD62542.1"/>
    <property type="molecule type" value="Genomic_DNA"/>
</dbReference>
<organism evidence="2 3">
    <name type="scientific">Ferruginivarius sediminum</name>
    <dbReference type="NCBI Taxonomy" id="2661937"/>
    <lineage>
        <taxon>Bacteria</taxon>
        <taxon>Pseudomonadati</taxon>
        <taxon>Pseudomonadota</taxon>
        <taxon>Alphaproteobacteria</taxon>
        <taxon>Rhodospirillales</taxon>
        <taxon>Rhodospirillaceae</taxon>
        <taxon>Ferruginivarius</taxon>
    </lineage>
</organism>
<keyword evidence="3" id="KW-1185">Reference proteome</keyword>
<name>A0A369TCJ2_9PROT</name>
<feature type="signal peptide" evidence="1">
    <location>
        <begin position="1"/>
        <end position="19"/>
    </location>
</feature>
<accession>A0A369TCJ2</accession>
<gene>
    <name evidence="2" type="ORF">DRB17_07825</name>
</gene>
<reference evidence="2 3" key="1">
    <citation type="submission" date="2018-07" db="EMBL/GenBank/DDBJ databases">
        <title>Venubactetium sediminum gen. nov., sp. nov., isolated from a marine solar saltern.</title>
        <authorList>
            <person name="Wang S."/>
        </authorList>
    </citation>
    <scope>NUCLEOTIDE SEQUENCE [LARGE SCALE GENOMIC DNA]</scope>
    <source>
        <strain evidence="2 3">WD2A32</strain>
    </source>
</reference>
<protein>
    <recommendedName>
        <fullName evidence="4">Cupin domain-containing protein</fullName>
    </recommendedName>
</protein>
<comment type="caution">
    <text evidence="2">The sequence shown here is derived from an EMBL/GenBank/DDBJ whole genome shotgun (WGS) entry which is preliminary data.</text>
</comment>
<evidence type="ECO:0008006" key="4">
    <source>
        <dbReference type="Google" id="ProtNLM"/>
    </source>
</evidence>
<feature type="chain" id="PRO_5016794145" description="Cupin domain-containing protein" evidence="1">
    <location>
        <begin position="20"/>
        <end position="129"/>
    </location>
</feature>
<evidence type="ECO:0000256" key="1">
    <source>
        <dbReference type="SAM" id="SignalP"/>
    </source>
</evidence>
<keyword evidence="1" id="KW-0732">Signal</keyword>
<evidence type="ECO:0000313" key="2">
    <source>
        <dbReference type="EMBL" id="RDD62542.1"/>
    </source>
</evidence>
<dbReference type="Gene3D" id="2.60.120.10">
    <property type="entry name" value="Jelly Rolls"/>
    <property type="match status" value="1"/>
</dbReference>
<dbReference type="RefSeq" id="WP_114581638.1">
    <property type="nucleotide sequence ID" value="NZ_QPMH01000005.1"/>
</dbReference>
<dbReference type="SUPFAM" id="SSF51182">
    <property type="entry name" value="RmlC-like cupins"/>
    <property type="match status" value="1"/>
</dbReference>
<dbReference type="AlphaFoldDB" id="A0A369TCJ2"/>
<sequence length="129" mass="13845">MWRVLFAAAIACIAAPATAAEATFHPGRFAAPPTAPDIGRTWLADGYSCVTTNLTAGYDVTRTNIIAERIAVVRGGLDVTVGRKTHTLTPGDAFHLPIGTKRRQTTANRPMSVIAFGYGPYDTPKNRCR</sequence>
<evidence type="ECO:0000313" key="3">
    <source>
        <dbReference type="Proteomes" id="UP000253941"/>
    </source>
</evidence>
<dbReference type="InterPro" id="IPR011051">
    <property type="entry name" value="RmlC_Cupin_sf"/>
</dbReference>
<dbReference type="InterPro" id="IPR014710">
    <property type="entry name" value="RmlC-like_jellyroll"/>
</dbReference>
<proteinExistence type="predicted"/>